<dbReference type="InterPro" id="IPR000182">
    <property type="entry name" value="GNAT_dom"/>
</dbReference>
<dbReference type="OrthoDB" id="9796171at2"/>
<dbReference type="GeneID" id="78365003"/>
<feature type="domain" description="N-acetyltransferase" evidence="1">
    <location>
        <begin position="6"/>
        <end position="143"/>
    </location>
</feature>
<dbReference type="HOGENOM" id="CLU_056607_3_0_9"/>
<dbReference type="PROSITE" id="PS51186">
    <property type="entry name" value="GNAT"/>
    <property type="match status" value="1"/>
</dbReference>
<dbReference type="Pfam" id="PF13673">
    <property type="entry name" value="Acetyltransf_10"/>
    <property type="match status" value="1"/>
</dbReference>
<evidence type="ECO:0000313" key="3">
    <source>
        <dbReference type="Proteomes" id="UP000013777"/>
    </source>
</evidence>
<reference evidence="2 3" key="1">
    <citation type="submission" date="2013-02" db="EMBL/GenBank/DDBJ databases">
        <title>The Genome Sequence of Enterococcus asini ATCC_700915.</title>
        <authorList>
            <consortium name="The Broad Institute Genome Sequencing Platform"/>
            <consortium name="The Broad Institute Genome Sequencing Center for Infectious Disease"/>
            <person name="Earl A.M."/>
            <person name="Gilmore M.S."/>
            <person name="Lebreton F."/>
            <person name="Walker B."/>
            <person name="Young S.K."/>
            <person name="Zeng Q."/>
            <person name="Gargeya S."/>
            <person name="Fitzgerald M."/>
            <person name="Haas B."/>
            <person name="Abouelleil A."/>
            <person name="Alvarado L."/>
            <person name="Arachchi H.M."/>
            <person name="Berlin A.M."/>
            <person name="Chapman S.B."/>
            <person name="Dewar J."/>
            <person name="Goldberg J."/>
            <person name="Griggs A."/>
            <person name="Gujja S."/>
            <person name="Hansen M."/>
            <person name="Howarth C."/>
            <person name="Imamovic A."/>
            <person name="Larimer J."/>
            <person name="McCowan C."/>
            <person name="Murphy C."/>
            <person name="Neiman D."/>
            <person name="Pearson M."/>
            <person name="Priest M."/>
            <person name="Roberts A."/>
            <person name="Saif S."/>
            <person name="Shea T."/>
            <person name="Sisk P."/>
            <person name="Sykes S."/>
            <person name="Wortman J."/>
            <person name="Nusbaum C."/>
            <person name="Birren B."/>
        </authorList>
    </citation>
    <scope>NUCLEOTIDE SEQUENCE [LARGE SCALE GENOMIC DNA]</scope>
    <source>
        <strain evidence="2 3">ATCC 700915</strain>
    </source>
</reference>
<evidence type="ECO:0000259" key="1">
    <source>
        <dbReference type="PROSITE" id="PS51186"/>
    </source>
</evidence>
<dbReference type="EMBL" id="AJAP01000016">
    <property type="protein sequence ID" value="EOH86081.1"/>
    <property type="molecule type" value="Genomic_DNA"/>
</dbReference>
<evidence type="ECO:0000313" key="2">
    <source>
        <dbReference type="EMBL" id="EOH86081.1"/>
    </source>
</evidence>
<dbReference type="AlphaFoldDB" id="R2RZV2"/>
<comment type="caution">
    <text evidence="2">The sequence shown here is derived from an EMBL/GenBank/DDBJ whole genome shotgun (WGS) entry which is preliminary data.</text>
</comment>
<gene>
    <name evidence="2" type="ORF">UAS_01774</name>
</gene>
<dbReference type="PATRIC" id="fig|1158606.3.peg.1724"/>
<proteinExistence type="predicted"/>
<dbReference type="InterPro" id="IPR016181">
    <property type="entry name" value="Acyl_CoA_acyltransferase"/>
</dbReference>
<organism evidence="2 3">
    <name type="scientific">Enterococcus asini ATCC 700915</name>
    <dbReference type="NCBI Taxonomy" id="1158606"/>
    <lineage>
        <taxon>Bacteria</taxon>
        <taxon>Bacillati</taxon>
        <taxon>Bacillota</taxon>
        <taxon>Bacilli</taxon>
        <taxon>Lactobacillales</taxon>
        <taxon>Enterococcaceae</taxon>
        <taxon>Enterococcus</taxon>
    </lineage>
</organism>
<dbReference type="RefSeq" id="WP_010754404.1">
    <property type="nucleotide sequence ID" value="NZ_ASVU01000001.1"/>
</dbReference>
<accession>R2RZV2</accession>
<dbReference type="Proteomes" id="UP000013777">
    <property type="component" value="Unassembled WGS sequence"/>
</dbReference>
<protein>
    <recommendedName>
        <fullName evidence="1">N-acetyltransferase domain-containing protein</fullName>
    </recommendedName>
</protein>
<dbReference type="Gene3D" id="3.40.630.30">
    <property type="match status" value="1"/>
</dbReference>
<sequence length="143" mass="16296">MELTIKTFQELTTKELYEILKVRGAIFVVEQSCAYQDIDGLDEASLHLFYEAGGQVQAYLRAFEKEPGVVQMGRVLTLRHGEGLGGRLLHEGILVIKEQFHPRKIVIEAQCYATGYYEKAGFQRCSEEFLEDGIPHVRMELTL</sequence>
<name>R2RZV2_9ENTE</name>
<dbReference type="STRING" id="57732.RU94_GL002038"/>
<dbReference type="SUPFAM" id="SSF55729">
    <property type="entry name" value="Acyl-CoA N-acyltransferases (Nat)"/>
    <property type="match status" value="1"/>
</dbReference>
<keyword evidence="3" id="KW-1185">Reference proteome</keyword>
<dbReference type="eggNOG" id="COG2153">
    <property type="taxonomic scope" value="Bacteria"/>
</dbReference>
<dbReference type="GO" id="GO:0016747">
    <property type="term" value="F:acyltransferase activity, transferring groups other than amino-acyl groups"/>
    <property type="evidence" value="ECO:0007669"/>
    <property type="project" value="InterPro"/>
</dbReference>